<dbReference type="PANTHER" id="PTHR38594:SF1">
    <property type="entry name" value="PEP-DEPENDENT DIHYDROXYACETONE KINASE, PHOSPHORYL DONOR SUBUNIT DHAM"/>
    <property type="match status" value="1"/>
</dbReference>
<dbReference type="SUPFAM" id="SSF53062">
    <property type="entry name" value="PTS system fructose IIA component-like"/>
    <property type="match status" value="1"/>
</dbReference>
<dbReference type="PANTHER" id="PTHR38594">
    <property type="entry name" value="PEP-DEPENDENT DIHYDROXYACETONE KINASE, PHOSPHORYL DONOR SUBUNIT DHAM"/>
    <property type="match status" value="1"/>
</dbReference>
<evidence type="ECO:0000259" key="6">
    <source>
        <dbReference type="PROSITE" id="PS51096"/>
    </source>
</evidence>
<protein>
    <recommendedName>
        <fullName evidence="3">phosphoenolpyruvate--glycerone phosphotransferase</fullName>
        <ecNumber evidence="3">2.7.1.121</ecNumber>
    </recommendedName>
</protein>
<feature type="domain" description="PTS EIIA type-4" evidence="6">
    <location>
        <begin position="7"/>
        <end position="131"/>
    </location>
</feature>
<name>A0A9X3NHM3_9ACTN</name>
<evidence type="ECO:0000256" key="4">
    <source>
        <dbReference type="ARBA" id="ARBA00022679"/>
    </source>
</evidence>
<comment type="subunit">
    <text evidence="5">Homodimer. The dihydroxyacetone kinase complex is composed of a homodimer of DhaM, a homodimer of DhaK and the subunit DhaL.</text>
</comment>
<comment type="catalytic activity">
    <reaction evidence="1">
        <text>dihydroxyacetone + phosphoenolpyruvate = dihydroxyacetone phosphate + pyruvate</text>
        <dbReference type="Rhea" id="RHEA:18381"/>
        <dbReference type="ChEBI" id="CHEBI:15361"/>
        <dbReference type="ChEBI" id="CHEBI:16016"/>
        <dbReference type="ChEBI" id="CHEBI:57642"/>
        <dbReference type="ChEBI" id="CHEBI:58702"/>
        <dbReference type="EC" id="2.7.1.121"/>
    </reaction>
</comment>
<evidence type="ECO:0000256" key="2">
    <source>
        <dbReference type="ARBA" id="ARBA00002788"/>
    </source>
</evidence>
<dbReference type="GO" id="GO:0019563">
    <property type="term" value="P:glycerol catabolic process"/>
    <property type="evidence" value="ECO:0007669"/>
    <property type="project" value="InterPro"/>
</dbReference>
<organism evidence="7 8">
    <name type="scientific">Streptomonospora mangrovi</name>
    <dbReference type="NCBI Taxonomy" id="2883123"/>
    <lineage>
        <taxon>Bacteria</taxon>
        <taxon>Bacillati</taxon>
        <taxon>Actinomycetota</taxon>
        <taxon>Actinomycetes</taxon>
        <taxon>Streptosporangiales</taxon>
        <taxon>Nocardiopsidaceae</taxon>
        <taxon>Streptomonospora</taxon>
    </lineage>
</organism>
<proteinExistence type="predicted"/>
<dbReference type="GO" id="GO:0047324">
    <property type="term" value="F:phosphoenolpyruvate-glycerone phosphotransferase activity"/>
    <property type="evidence" value="ECO:0007669"/>
    <property type="project" value="UniProtKB-EC"/>
</dbReference>
<evidence type="ECO:0000313" key="8">
    <source>
        <dbReference type="Proteomes" id="UP001140076"/>
    </source>
</evidence>
<dbReference type="InterPro" id="IPR039643">
    <property type="entry name" value="DhaM"/>
</dbReference>
<keyword evidence="8" id="KW-1185">Reference proteome</keyword>
<evidence type="ECO:0000256" key="1">
    <source>
        <dbReference type="ARBA" id="ARBA00001113"/>
    </source>
</evidence>
<comment type="caution">
    <text evidence="7">The sequence shown here is derived from an EMBL/GenBank/DDBJ whole genome shotgun (WGS) entry which is preliminary data.</text>
</comment>
<sequence>METKDTAVGVVLVSHSAKLAAGLSELIDQLGSAGGRVFCAGGTDDGGIGTSYDRIAAAVARADSGAGVVVLPDIGSAVLTARMVLEDDPREDVVLVDAPFVEGAVAAAVTAGTGADLAAVVAAAREARQAAKIPD</sequence>
<reference evidence="7" key="1">
    <citation type="submission" date="2021-10" db="EMBL/GenBank/DDBJ databases">
        <title>Streptomonospora sp. nov., isolated from mangrove soil.</title>
        <authorList>
            <person name="Chen X."/>
            <person name="Ge X."/>
            <person name="Liu W."/>
        </authorList>
    </citation>
    <scope>NUCLEOTIDE SEQUENCE</scope>
    <source>
        <strain evidence="7">S1-112</strain>
    </source>
</reference>
<evidence type="ECO:0000256" key="3">
    <source>
        <dbReference type="ARBA" id="ARBA00012095"/>
    </source>
</evidence>
<dbReference type="PROSITE" id="PS51096">
    <property type="entry name" value="PTS_EIIA_TYPE_4"/>
    <property type="match status" value="1"/>
</dbReference>
<dbReference type="NCBIfam" id="TIGR02364">
    <property type="entry name" value="dha_pts"/>
    <property type="match status" value="1"/>
</dbReference>
<dbReference type="GO" id="GO:0016020">
    <property type="term" value="C:membrane"/>
    <property type="evidence" value="ECO:0007669"/>
    <property type="project" value="InterPro"/>
</dbReference>
<dbReference type="Gene3D" id="3.40.50.510">
    <property type="entry name" value="Phosphotransferase system, mannose-type IIA component"/>
    <property type="match status" value="1"/>
</dbReference>
<evidence type="ECO:0000256" key="5">
    <source>
        <dbReference type="ARBA" id="ARBA00046577"/>
    </source>
</evidence>
<evidence type="ECO:0000313" key="7">
    <source>
        <dbReference type="EMBL" id="MDA0563200.1"/>
    </source>
</evidence>
<dbReference type="Pfam" id="PF03610">
    <property type="entry name" value="EIIA-man"/>
    <property type="match status" value="1"/>
</dbReference>
<dbReference type="Proteomes" id="UP001140076">
    <property type="component" value="Unassembled WGS sequence"/>
</dbReference>
<keyword evidence="4" id="KW-0808">Transferase</keyword>
<accession>A0A9X3NHM3</accession>
<dbReference type="InterPro" id="IPR012844">
    <property type="entry name" value="DhaM_N"/>
</dbReference>
<dbReference type="EC" id="2.7.1.121" evidence="3"/>
<gene>
    <name evidence="7" type="ORF">LG943_02475</name>
</gene>
<dbReference type="GO" id="GO:0009401">
    <property type="term" value="P:phosphoenolpyruvate-dependent sugar phosphotransferase system"/>
    <property type="evidence" value="ECO:0007669"/>
    <property type="project" value="InterPro"/>
</dbReference>
<dbReference type="InterPro" id="IPR004701">
    <property type="entry name" value="PTS_EIIA_man-typ"/>
</dbReference>
<dbReference type="InterPro" id="IPR036662">
    <property type="entry name" value="PTS_EIIA_man-typ_sf"/>
</dbReference>
<dbReference type="AlphaFoldDB" id="A0A9X3NHM3"/>
<comment type="function">
    <text evidence="2">Component of the dihydroxyacetone kinase complex, which is responsible for the phosphoenolpyruvate (PEP)-dependent phosphorylation of dihydroxyacetone. DhaM serves as the phosphoryl donor. Is phosphorylated by phosphoenolpyruvate in an EI- and HPr-dependent reaction, and a phosphorelay system on histidine residues finally leads to phosphoryl transfer to DhaL and dihydroxyacetone.</text>
</comment>
<dbReference type="EMBL" id="JAJAQC010000003">
    <property type="protein sequence ID" value="MDA0563200.1"/>
    <property type="molecule type" value="Genomic_DNA"/>
</dbReference>
<dbReference type="RefSeq" id="WP_270070484.1">
    <property type="nucleotide sequence ID" value="NZ_JAJAQC010000003.1"/>
</dbReference>